<proteinExistence type="predicted"/>
<evidence type="ECO:0000313" key="3">
    <source>
        <dbReference type="Proteomes" id="UP000292340"/>
    </source>
</evidence>
<reference evidence="2" key="2">
    <citation type="journal article" date="2019" name="bioRxiv">
        <title>Genomics, evolutionary history and diagnostics of the Alternaria alternata species group including apple and Asian pear pathotypes.</title>
        <authorList>
            <person name="Armitage A.D."/>
            <person name="Cockerton H.M."/>
            <person name="Sreenivasaprasad S."/>
            <person name="Woodhall J.W."/>
            <person name="Lane C.R."/>
            <person name="Harrison R.J."/>
            <person name="Clarkson J.P."/>
        </authorList>
    </citation>
    <scope>NUCLEOTIDE SEQUENCE</scope>
    <source>
        <strain evidence="2">FERA 1164</strain>
    </source>
</reference>
<evidence type="ECO:0000259" key="1">
    <source>
        <dbReference type="Pfam" id="PF06985"/>
    </source>
</evidence>
<dbReference type="Pfam" id="PF06985">
    <property type="entry name" value="HET"/>
    <property type="match status" value="1"/>
</dbReference>
<comment type="caution">
    <text evidence="2">The sequence shown here is derived from an EMBL/GenBank/DDBJ whole genome shotgun (WGS) entry which is preliminary data.</text>
</comment>
<dbReference type="AlphaFoldDB" id="A0AB37WWK9"/>
<dbReference type="PANTHER" id="PTHR24148:SF64">
    <property type="entry name" value="HETEROKARYON INCOMPATIBILITY DOMAIN-CONTAINING PROTEIN"/>
    <property type="match status" value="1"/>
</dbReference>
<organism evidence="2 3">
    <name type="scientific">Alternaria tenuissima</name>
    <dbReference type="NCBI Taxonomy" id="119927"/>
    <lineage>
        <taxon>Eukaryota</taxon>
        <taxon>Fungi</taxon>
        <taxon>Dikarya</taxon>
        <taxon>Ascomycota</taxon>
        <taxon>Pezizomycotina</taxon>
        <taxon>Dothideomycetes</taxon>
        <taxon>Pleosporomycetidae</taxon>
        <taxon>Pleosporales</taxon>
        <taxon>Pleosporineae</taxon>
        <taxon>Pleosporaceae</taxon>
        <taxon>Alternaria</taxon>
        <taxon>Alternaria sect. Alternaria</taxon>
        <taxon>Alternaria alternata complex</taxon>
    </lineage>
</organism>
<dbReference type="PANTHER" id="PTHR24148">
    <property type="entry name" value="ANKYRIN REPEAT DOMAIN-CONTAINING PROTEIN 39 HOMOLOG-RELATED"/>
    <property type="match status" value="1"/>
</dbReference>
<gene>
    <name evidence="2" type="ORF">AA0115_g1359</name>
</gene>
<accession>A0AB37WWK9</accession>
<sequence length="416" mass="48084">MERDERRRFRDIHGSRENLVSSINDILEKALVEVVEDDAPLNLRFITPYRLSTDWWTNENCSEYALTLPGELPPGQEYISVSYTWAHSQEIDTSWRIPDYCIKDQATPDAPFRLINCSTMVFHRAWCFARARKIPYIWIDQECIYQNDAEDKERHLQIMDKIYKRSKWTVAVLSTEVPDTMLSALALHSHYGDQDHPAKPRFENRPDGVVISPLYDDFKKNSVKILSSILSDRWFKRAWRFQEKRCASAYVLLAPVGNKSDAAAQLPLDWIGNDVGFSFRHMCVITNFRMPRPPPDADDVHRLLGESFYGEGELSGLSACWFLFRAMERCDNPICSDRLTIYANVCGFRYKLNSTILNDIKYSYSTCMLALIVANEVKGKLTLDSTRIALSKLDLDQNVEWYLDGKIWSLDGKGTK</sequence>
<dbReference type="Proteomes" id="UP000292340">
    <property type="component" value="Unassembled WGS sequence"/>
</dbReference>
<evidence type="ECO:0000313" key="2">
    <source>
        <dbReference type="EMBL" id="RYN37639.1"/>
    </source>
</evidence>
<dbReference type="EMBL" id="PDXB01000002">
    <property type="protein sequence ID" value="RYN37639.1"/>
    <property type="molecule type" value="Genomic_DNA"/>
</dbReference>
<feature type="domain" description="Heterokaryon incompatibility" evidence="1">
    <location>
        <begin position="78"/>
        <end position="243"/>
    </location>
</feature>
<protein>
    <recommendedName>
        <fullName evidence="1">Heterokaryon incompatibility domain-containing protein</fullName>
    </recommendedName>
</protein>
<dbReference type="InterPro" id="IPR010730">
    <property type="entry name" value="HET"/>
</dbReference>
<reference evidence="2" key="1">
    <citation type="submission" date="2017-10" db="EMBL/GenBank/DDBJ databases">
        <authorList>
            <person name="Armitage A.D."/>
            <person name="Barbara D.J."/>
            <person name="Woodhall J.W."/>
            <person name="Sreenivasaprasad S."/>
            <person name="Lane C.R."/>
            <person name="Clarkson J.P."/>
            <person name="Harrison R.J."/>
        </authorList>
    </citation>
    <scope>NUCLEOTIDE SEQUENCE</scope>
    <source>
        <strain evidence="2">FERA 1164</strain>
    </source>
</reference>
<name>A0AB37WWK9_9PLEO</name>
<dbReference type="InterPro" id="IPR052895">
    <property type="entry name" value="HetReg/Transcr_Mod"/>
</dbReference>